<proteinExistence type="predicted"/>
<keyword evidence="3 6" id="KW-1133">Transmembrane helix</keyword>
<evidence type="ECO:0000256" key="4">
    <source>
        <dbReference type="ARBA" id="ARBA00023136"/>
    </source>
</evidence>
<name>A0A5C3QCS4_9AGAR</name>
<feature type="transmembrane region" description="Helical" evidence="6">
    <location>
        <begin position="182"/>
        <end position="204"/>
    </location>
</feature>
<accession>A0A5C3QCS4</accession>
<dbReference type="GO" id="GO:0022857">
    <property type="term" value="F:transmembrane transporter activity"/>
    <property type="evidence" value="ECO:0007669"/>
    <property type="project" value="InterPro"/>
</dbReference>
<keyword evidence="9" id="KW-1185">Reference proteome</keyword>
<feature type="transmembrane region" description="Helical" evidence="6">
    <location>
        <begin position="400"/>
        <end position="419"/>
    </location>
</feature>
<dbReference type="Pfam" id="PF07690">
    <property type="entry name" value="MFS_1"/>
    <property type="match status" value="1"/>
</dbReference>
<dbReference type="Gene3D" id="1.20.1250.20">
    <property type="entry name" value="MFS general substrate transporter like domains"/>
    <property type="match status" value="1"/>
</dbReference>
<comment type="subcellular location">
    <subcellularLocation>
        <location evidence="1">Membrane</location>
        <topology evidence="1">Multi-pass membrane protein</topology>
    </subcellularLocation>
</comment>
<evidence type="ECO:0000259" key="7">
    <source>
        <dbReference type="PROSITE" id="PS50850"/>
    </source>
</evidence>
<feature type="transmembrane region" description="Helical" evidence="6">
    <location>
        <begin position="216"/>
        <end position="237"/>
    </location>
</feature>
<dbReference type="PROSITE" id="PS50850">
    <property type="entry name" value="MFS"/>
    <property type="match status" value="1"/>
</dbReference>
<feature type="transmembrane region" description="Helical" evidence="6">
    <location>
        <begin position="320"/>
        <end position="340"/>
    </location>
</feature>
<dbReference type="InterPro" id="IPR020846">
    <property type="entry name" value="MFS_dom"/>
</dbReference>
<protein>
    <submittedName>
        <fullName evidence="8">Major facilitator superfamily domain-containing protein</fullName>
    </submittedName>
</protein>
<dbReference type="PANTHER" id="PTHR23502:SF60">
    <property type="entry name" value="MAJOR FACILITATOR SUPERFAMILY (MFS) PROFILE DOMAIN-CONTAINING PROTEIN-RELATED"/>
    <property type="match status" value="1"/>
</dbReference>
<keyword evidence="4 6" id="KW-0472">Membrane</keyword>
<dbReference type="SUPFAM" id="SSF103473">
    <property type="entry name" value="MFS general substrate transporter"/>
    <property type="match status" value="1"/>
</dbReference>
<dbReference type="Proteomes" id="UP000305067">
    <property type="component" value="Unassembled WGS sequence"/>
</dbReference>
<feature type="transmembrane region" description="Helical" evidence="6">
    <location>
        <begin position="156"/>
        <end position="176"/>
    </location>
</feature>
<keyword evidence="2 6" id="KW-0812">Transmembrane</keyword>
<dbReference type="InterPro" id="IPR011701">
    <property type="entry name" value="MFS"/>
</dbReference>
<evidence type="ECO:0000313" key="8">
    <source>
        <dbReference type="EMBL" id="TFK99845.1"/>
    </source>
</evidence>
<feature type="transmembrane region" description="Helical" evidence="6">
    <location>
        <begin position="88"/>
        <end position="109"/>
    </location>
</feature>
<feature type="transmembrane region" description="Helical" evidence="6">
    <location>
        <begin position="243"/>
        <end position="265"/>
    </location>
</feature>
<evidence type="ECO:0000256" key="3">
    <source>
        <dbReference type="ARBA" id="ARBA00022989"/>
    </source>
</evidence>
<dbReference type="InterPro" id="IPR036259">
    <property type="entry name" value="MFS_trans_sf"/>
</dbReference>
<sequence>MSSAHDRDAAPPAPTSSHDWTNVVPAEAAKADGSLPSVDTHIFESTKENHRDATVVDEEAAVSKERVVDGSSIADSAWGKDERNPRNWILTCIVSLFTFIPPLASSMMAPGLPEVAIKYNITNSSVLSLTPSIFLLAFAIGPLLFAPLSEIYGRSVMLHSTNILSIAFSLGCAFSPDTGSFIGFRFLLGLSGSAPVAVGAGTISDLFAPQNRASAMAVYAMGPLLGPSIGPIAGGYIAQYADIKYVFITIAGLCGVASVIGAFFLRETYAPVIQYQIAKKEGDVERMKHLRAVQTAGSSSSWEYLGANVKRPLVYLAKSFVCFMLSLYMAVICGVYYLMFVTFPRFFAETYGFQPGSGGLVPSVWVGLVTSTAFGGRLSDRLYQSQMKKNGGDGKPEFRMPGVAPGAIAVPIGLFWYGWSAQAKPHFRCQLSGRGYLASDSWLSSCRSSSTWLILSSTVPASAHRRPS</sequence>
<gene>
    <name evidence="8" type="ORF">BDV98DRAFT_605669</name>
</gene>
<evidence type="ECO:0000256" key="6">
    <source>
        <dbReference type="SAM" id="Phobius"/>
    </source>
</evidence>
<evidence type="ECO:0000256" key="5">
    <source>
        <dbReference type="SAM" id="MobiDB-lite"/>
    </source>
</evidence>
<dbReference type="GO" id="GO:0005886">
    <property type="term" value="C:plasma membrane"/>
    <property type="evidence" value="ECO:0007669"/>
    <property type="project" value="TreeGrafter"/>
</dbReference>
<evidence type="ECO:0000256" key="1">
    <source>
        <dbReference type="ARBA" id="ARBA00004141"/>
    </source>
</evidence>
<dbReference type="OrthoDB" id="6770063at2759"/>
<feature type="transmembrane region" description="Helical" evidence="6">
    <location>
        <begin position="129"/>
        <end position="149"/>
    </location>
</feature>
<feature type="region of interest" description="Disordered" evidence="5">
    <location>
        <begin position="1"/>
        <end position="21"/>
    </location>
</feature>
<reference evidence="8 9" key="1">
    <citation type="journal article" date="2019" name="Nat. Ecol. Evol.">
        <title>Megaphylogeny resolves global patterns of mushroom evolution.</title>
        <authorList>
            <person name="Varga T."/>
            <person name="Krizsan K."/>
            <person name="Foldi C."/>
            <person name="Dima B."/>
            <person name="Sanchez-Garcia M."/>
            <person name="Sanchez-Ramirez S."/>
            <person name="Szollosi G.J."/>
            <person name="Szarkandi J.G."/>
            <person name="Papp V."/>
            <person name="Albert L."/>
            <person name="Andreopoulos W."/>
            <person name="Angelini C."/>
            <person name="Antonin V."/>
            <person name="Barry K.W."/>
            <person name="Bougher N.L."/>
            <person name="Buchanan P."/>
            <person name="Buyck B."/>
            <person name="Bense V."/>
            <person name="Catcheside P."/>
            <person name="Chovatia M."/>
            <person name="Cooper J."/>
            <person name="Damon W."/>
            <person name="Desjardin D."/>
            <person name="Finy P."/>
            <person name="Geml J."/>
            <person name="Haridas S."/>
            <person name="Hughes K."/>
            <person name="Justo A."/>
            <person name="Karasinski D."/>
            <person name="Kautmanova I."/>
            <person name="Kiss B."/>
            <person name="Kocsube S."/>
            <person name="Kotiranta H."/>
            <person name="LaButti K.M."/>
            <person name="Lechner B.E."/>
            <person name="Liimatainen K."/>
            <person name="Lipzen A."/>
            <person name="Lukacs Z."/>
            <person name="Mihaltcheva S."/>
            <person name="Morgado L.N."/>
            <person name="Niskanen T."/>
            <person name="Noordeloos M.E."/>
            <person name="Ohm R.A."/>
            <person name="Ortiz-Santana B."/>
            <person name="Ovrebo C."/>
            <person name="Racz N."/>
            <person name="Riley R."/>
            <person name="Savchenko A."/>
            <person name="Shiryaev A."/>
            <person name="Soop K."/>
            <person name="Spirin V."/>
            <person name="Szebenyi C."/>
            <person name="Tomsovsky M."/>
            <person name="Tulloss R.E."/>
            <person name="Uehling J."/>
            <person name="Grigoriev I.V."/>
            <person name="Vagvolgyi C."/>
            <person name="Papp T."/>
            <person name="Martin F.M."/>
            <person name="Miettinen O."/>
            <person name="Hibbett D.S."/>
            <person name="Nagy L.G."/>
        </authorList>
    </citation>
    <scope>NUCLEOTIDE SEQUENCE [LARGE SCALE GENOMIC DNA]</scope>
    <source>
        <strain evidence="8 9">CBS 309.79</strain>
    </source>
</reference>
<organism evidence="8 9">
    <name type="scientific">Pterulicium gracile</name>
    <dbReference type="NCBI Taxonomy" id="1884261"/>
    <lineage>
        <taxon>Eukaryota</taxon>
        <taxon>Fungi</taxon>
        <taxon>Dikarya</taxon>
        <taxon>Basidiomycota</taxon>
        <taxon>Agaricomycotina</taxon>
        <taxon>Agaricomycetes</taxon>
        <taxon>Agaricomycetidae</taxon>
        <taxon>Agaricales</taxon>
        <taxon>Pleurotineae</taxon>
        <taxon>Pterulaceae</taxon>
        <taxon>Pterulicium</taxon>
    </lineage>
</organism>
<dbReference type="STRING" id="1884261.A0A5C3QCS4"/>
<dbReference type="EMBL" id="ML178831">
    <property type="protein sequence ID" value="TFK99845.1"/>
    <property type="molecule type" value="Genomic_DNA"/>
</dbReference>
<evidence type="ECO:0000256" key="2">
    <source>
        <dbReference type="ARBA" id="ARBA00022692"/>
    </source>
</evidence>
<feature type="transmembrane region" description="Helical" evidence="6">
    <location>
        <begin position="360"/>
        <end position="379"/>
    </location>
</feature>
<feature type="domain" description="Major facilitator superfamily (MFS) profile" evidence="7">
    <location>
        <begin position="90"/>
        <end position="468"/>
    </location>
</feature>
<evidence type="ECO:0000313" key="9">
    <source>
        <dbReference type="Proteomes" id="UP000305067"/>
    </source>
</evidence>
<dbReference type="PANTHER" id="PTHR23502">
    <property type="entry name" value="MAJOR FACILITATOR SUPERFAMILY"/>
    <property type="match status" value="1"/>
</dbReference>
<dbReference type="AlphaFoldDB" id="A0A5C3QCS4"/>